<evidence type="ECO:0008006" key="2">
    <source>
        <dbReference type="Google" id="ProtNLM"/>
    </source>
</evidence>
<gene>
    <name evidence="1" type="ORF">KL86PLE_60082</name>
</gene>
<name>A0A212LJU5_9HYPH</name>
<dbReference type="AlphaFoldDB" id="A0A212LJU5"/>
<accession>A0A212LJU5</accession>
<dbReference type="InterPro" id="IPR009702">
    <property type="entry name" value="DUF1284"/>
</dbReference>
<sequence length="150" mass="16107">MTDSETVRLRGHHLLCLLTYKGLGYSPEFVAGMTATAGWLVSGATAEIVDGPNDICAPLCRVEEHPHCHEATVPERDRRALALVAAALGRPVGTGDRFVLDGMIRARLRAAYRDGAFEPACALCEWRPLCRDIAAGGYAGTLFRAADEPA</sequence>
<protein>
    <recommendedName>
        <fullName evidence="2">2Fe-2S ferredoxin</fullName>
    </recommendedName>
</protein>
<dbReference type="RefSeq" id="WP_288197574.1">
    <property type="nucleotide sequence ID" value="NZ_LT608334.1"/>
</dbReference>
<reference evidence="1" key="1">
    <citation type="submission" date="2016-08" db="EMBL/GenBank/DDBJ databases">
        <authorList>
            <person name="Seilhamer J.J."/>
        </authorList>
    </citation>
    <scope>NUCLEOTIDE SEQUENCE</scope>
    <source>
        <strain evidence="1">86</strain>
    </source>
</reference>
<proteinExistence type="predicted"/>
<evidence type="ECO:0000313" key="1">
    <source>
        <dbReference type="EMBL" id="SCM77767.1"/>
    </source>
</evidence>
<organism evidence="1">
    <name type="scientific">uncultured Pleomorphomonas sp</name>
    <dbReference type="NCBI Taxonomy" id="442121"/>
    <lineage>
        <taxon>Bacteria</taxon>
        <taxon>Pseudomonadati</taxon>
        <taxon>Pseudomonadota</taxon>
        <taxon>Alphaproteobacteria</taxon>
        <taxon>Hyphomicrobiales</taxon>
        <taxon>Pleomorphomonadaceae</taxon>
        <taxon>Pleomorphomonas</taxon>
        <taxon>environmental samples</taxon>
    </lineage>
</organism>
<dbReference type="EMBL" id="FMJD01000010">
    <property type="protein sequence ID" value="SCM77767.1"/>
    <property type="molecule type" value="Genomic_DNA"/>
</dbReference>
<dbReference type="Pfam" id="PF06935">
    <property type="entry name" value="DUF1284"/>
    <property type="match status" value="1"/>
</dbReference>